<dbReference type="InterPro" id="IPR045499">
    <property type="entry name" value="DUF6492"/>
</dbReference>
<dbReference type="AlphaFoldDB" id="A0AAW1RJ75"/>
<evidence type="ECO:0000313" key="2">
    <source>
        <dbReference type="Proteomes" id="UP001438707"/>
    </source>
</evidence>
<dbReference type="EMBL" id="JALJOS010000010">
    <property type="protein sequence ID" value="KAK9833680.1"/>
    <property type="molecule type" value="Genomic_DNA"/>
</dbReference>
<dbReference type="Pfam" id="PF20102">
    <property type="entry name" value="DUF6492"/>
    <property type="match status" value="1"/>
</dbReference>
<protein>
    <submittedName>
        <fullName evidence="1">Uncharacterized protein</fullName>
    </submittedName>
</protein>
<keyword evidence="2" id="KW-1185">Reference proteome</keyword>
<sequence>MQTYLGVAQDLGVASGSNPRLKQLLLDKAASEEGFPGFPGSGPWLKSSSWLQPPTVPPQLQASPETSWTAVTRSSSSRGTQAHDLAARRDQSGMLQLRWLLFAVALCLVSAVQAASVPAWRYPDASSSWELKDGDWHFLPVAKRWQARRSQQYPLPKWLVDPAKGDLLTVVIPLKGSELELGYLRNQLESMDQLMEVSALREYLIIVPPKDLDRVKKFIIPVTHSLPNILKFPIRLVAETLCVPELLPDSAYASKRKEWPGWLLQQIVKLASVELVETPYMLLLDADIFVGRPTHPVDLFETGPCTSTSPVCDINRETEYKGKIEGVPISVGDNYHFRWWANTATTLQLDVDFKEWDFALGVTPQVISTDLAKQLGHWIQNRFDVPSWRGYLLEIALAWDRHVASLRKPGEWSEEPAFTEYALLYIYGLHAGNFFQYHSRTQLSMGNEVWYEEAWKAWDPCKGISDPNGRGFFSLVQSRMEKDPDDILAKLQECWQTLSPNSQKQRLHLAVNKHTSK</sequence>
<comment type="caution">
    <text evidence="1">The sequence shown here is derived from an EMBL/GenBank/DDBJ whole genome shotgun (WGS) entry which is preliminary data.</text>
</comment>
<reference evidence="1 2" key="1">
    <citation type="journal article" date="2024" name="Nat. Commun.">
        <title>Phylogenomics reveals the evolutionary origins of lichenization in chlorophyte algae.</title>
        <authorList>
            <person name="Puginier C."/>
            <person name="Libourel C."/>
            <person name="Otte J."/>
            <person name="Skaloud P."/>
            <person name="Haon M."/>
            <person name="Grisel S."/>
            <person name="Petersen M."/>
            <person name="Berrin J.G."/>
            <person name="Delaux P.M."/>
            <person name="Dal Grande F."/>
            <person name="Keller J."/>
        </authorList>
    </citation>
    <scope>NUCLEOTIDE SEQUENCE [LARGE SCALE GENOMIC DNA]</scope>
    <source>
        <strain evidence="1 2">SAG 2145</strain>
    </source>
</reference>
<evidence type="ECO:0000313" key="1">
    <source>
        <dbReference type="EMBL" id="KAK9833680.1"/>
    </source>
</evidence>
<accession>A0AAW1RJ75</accession>
<proteinExistence type="predicted"/>
<dbReference type="Proteomes" id="UP001438707">
    <property type="component" value="Unassembled WGS sequence"/>
</dbReference>
<organism evidence="1 2">
    <name type="scientific">Apatococcus lobatus</name>
    <dbReference type="NCBI Taxonomy" id="904363"/>
    <lineage>
        <taxon>Eukaryota</taxon>
        <taxon>Viridiplantae</taxon>
        <taxon>Chlorophyta</taxon>
        <taxon>core chlorophytes</taxon>
        <taxon>Trebouxiophyceae</taxon>
        <taxon>Chlorellales</taxon>
        <taxon>Chlorellaceae</taxon>
        <taxon>Apatococcus</taxon>
    </lineage>
</organism>
<gene>
    <name evidence="1" type="ORF">WJX74_002555</name>
</gene>
<name>A0AAW1RJ75_9CHLO</name>